<dbReference type="AlphaFoldDB" id="A0A815NIY5"/>
<evidence type="ECO:0000313" key="3">
    <source>
        <dbReference type="Proteomes" id="UP000663864"/>
    </source>
</evidence>
<accession>A0A815NIY5</accession>
<comment type="caution">
    <text evidence="2">The sequence shown here is derived from an EMBL/GenBank/DDBJ whole genome shotgun (WGS) entry which is preliminary data.</text>
</comment>
<sequence length="122" mass="14312">MSTETLKSEESSDDDLMDTSDDDGINWTDHFVINDIGDLFEMCKEQCNSRKLSVLLYMTLMHFNIRWRDAEKFMTRIGGTWCMTAHKWAKLFLTGDFEEFSKDERGGKRGDSFFDIYPEIQP</sequence>
<gene>
    <name evidence="2" type="ORF">ZHD862_LOCUS34709</name>
</gene>
<evidence type="ECO:0000313" key="2">
    <source>
        <dbReference type="EMBL" id="CAF1438458.1"/>
    </source>
</evidence>
<feature type="compositionally biased region" description="Acidic residues" evidence="1">
    <location>
        <begin position="11"/>
        <end position="22"/>
    </location>
</feature>
<dbReference type="EMBL" id="CAJNOT010004602">
    <property type="protein sequence ID" value="CAF1438458.1"/>
    <property type="molecule type" value="Genomic_DNA"/>
</dbReference>
<feature type="compositionally biased region" description="Basic and acidic residues" evidence="1">
    <location>
        <begin position="1"/>
        <end position="10"/>
    </location>
</feature>
<dbReference type="Proteomes" id="UP000663864">
    <property type="component" value="Unassembled WGS sequence"/>
</dbReference>
<name>A0A815NIY5_9BILA</name>
<feature type="region of interest" description="Disordered" evidence="1">
    <location>
        <begin position="1"/>
        <end position="22"/>
    </location>
</feature>
<protein>
    <submittedName>
        <fullName evidence="2">Uncharacterized protein</fullName>
    </submittedName>
</protein>
<evidence type="ECO:0000256" key="1">
    <source>
        <dbReference type="SAM" id="MobiDB-lite"/>
    </source>
</evidence>
<organism evidence="2 3">
    <name type="scientific">Rotaria sordida</name>
    <dbReference type="NCBI Taxonomy" id="392033"/>
    <lineage>
        <taxon>Eukaryota</taxon>
        <taxon>Metazoa</taxon>
        <taxon>Spiralia</taxon>
        <taxon>Gnathifera</taxon>
        <taxon>Rotifera</taxon>
        <taxon>Eurotatoria</taxon>
        <taxon>Bdelloidea</taxon>
        <taxon>Philodinida</taxon>
        <taxon>Philodinidae</taxon>
        <taxon>Rotaria</taxon>
    </lineage>
</organism>
<reference evidence="2" key="1">
    <citation type="submission" date="2021-02" db="EMBL/GenBank/DDBJ databases">
        <authorList>
            <person name="Nowell W R."/>
        </authorList>
    </citation>
    <scope>NUCLEOTIDE SEQUENCE</scope>
</reference>
<proteinExistence type="predicted"/>